<protein>
    <submittedName>
        <fullName evidence="2">Uncharacterized protein</fullName>
    </submittedName>
</protein>
<dbReference type="Proteomes" id="UP000198868">
    <property type="component" value="Unassembled WGS sequence"/>
</dbReference>
<evidence type="ECO:0000313" key="4">
    <source>
        <dbReference type="Proteomes" id="UP000199047"/>
    </source>
</evidence>
<reference evidence="3 4" key="1">
    <citation type="submission" date="2015-12" db="EMBL/GenBank/DDBJ databases">
        <authorList>
            <person name="Andreevskaya M."/>
        </authorList>
    </citation>
    <scope>NUCLEOTIDE SEQUENCE [LARGE SCALE GENOMIC DNA]</scope>
    <source>
        <strain evidence="1 4">KSL4-2</strain>
        <strain evidence="2 3">PL111</strain>
    </source>
</reference>
<organism evidence="2 3">
    <name type="scientific">Leuconostoc inhae</name>
    <dbReference type="NCBI Taxonomy" id="178001"/>
    <lineage>
        <taxon>Bacteria</taxon>
        <taxon>Bacillati</taxon>
        <taxon>Bacillota</taxon>
        <taxon>Bacilli</taxon>
        <taxon>Lactobacillales</taxon>
        <taxon>Lactobacillaceae</taxon>
        <taxon>Leuconostoc</taxon>
    </lineage>
</organism>
<gene>
    <name evidence="1" type="ORF">KSL4_0141</name>
    <name evidence="2" type="ORF">PL111_1999</name>
</gene>
<dbReference type="RefSeq" id="WP_060391611.1">
    <property type="nucleotide sequence ID" value="NZ_FBSX01000014.1"/>
</dbReference>
<sequence length="198" mass="23582">MTETVPEEFLMIYRNIEKEVVDLSYKITFDEKQKNVYSTFIGELELRIFTLIESVAKFEGSDKQNYDEFFFNKFNNENSKPRVFVTMNSYKLSKKDYSDVFEMIEKRVVMVKEDGDFILDTKGRVNCKYNNAYQNLRHNFVNSLPVFGTIEYLFESLAALFVVIQEKASNIFAMYELTDDGKKNFWQQKSQYYTRKII</sequence>
<dbReference type="EMBL" id="FBTU01000014">
    <property type="protein sequence ID" value="CUW09323.1"/>
    <property type="molecule type" value="Genomic_DNA"/>
</dbReference>
<dbReference type="Proteomes" id="UP000199047">
    <property type="component" value="Unassembled WGS sequence"/>
</dbReference>
<evidence type="ECO:0000313" key="1">
    <source>
        <dbReference type="EMBL" id="CUW05753.1"/>
    </source>
</evidence>
<dbReference type="EMBL" id="FBTB01000007">
    <property type="protein sequence ID" value="CUW05753.1"/>
    <property type="molecule type" value="Genomic_DNA"/>
</dbReference>
<evidence type="ECO:0000313" key="2">
    <source>
        <dbReference type="EMBL" id="CUW09323.1"/>
    </source>
</evidence>
<proteinExistence type="predicted"/>
<keyword evidence="4" id="KW-1185">Reference proteome</keyword>
<accession>A0AAN2UF95</accession>
<name>A0AAN2UF95_9LACO</name>
<comment type="caution">
    <text evidence="2">The sequence shown here is derived from an EMBL/GenBank/DDBJ whole genome shotgun (WGS) entry which is preliminary data.</text>
</comment>
<dbReference type="AlphaFoldDB" id="A0AAN2UF95"/>
<evidence type="ECO:0000313" key="3">
    <source>
        <dbReference type="Proteomes" id="UP000198868"/>
    </source>
</evidence>